<dbReference type="SUPFAM" id="SSF46785">
    <property type="entry name" value="Winged helix' DNA-binding domain"/>
    <property type="match status" value="1"/>
</dbReference>
<evidence type="ECO:0000313" key="3">
    <source>
        <dbReference type="EMBL" id="EKX60732.1"/>
    </source>
</evidence>
<dbReference type="Pfam" id="PF00480">
    <property type="entry name" value="ROK"/>
    <property type="match status" value="1"/>
</dbReference>
<dbReference type="Pfam" id="PF12802">
    <property type="entry name" value="MarR_2"/>
    <property type="match status" value="1"/>
</dbReference>
<feature type="domain" description="HTH marR-type" evidence="2">
    <location>
        <begin position="21"/>
        <end position="67"/>
    </location>
</feature>
<sequence>MSTTTPPGARASGDGRREANAAAVLRAVLDHGPVARSGIARLSGLSPAAVSRQCTDLARLGLVREVPHLVAASGVGRPQIPVDLDTEETGPLVAGVHIGVPRTAFGLTDLRGTLLARHDFRYDGVPAAGLADHIGRGLTAFIAEHAPAGRRVLGVGAAIGGWVDPTTATVVRHDALGWHHRPLGAELRRHTGLPVRVDNHARAVAR</sequence>
<dbReference type="Gene3D" id="1.10.10.10">
    <property type="entry name" value="Winged helix-like DNA-binding domain superfamily/Winged helix DNA-binding domain"/>
    <property type="match status" value="1"/>
</dbReference>
<dbReference type="PANTHER" id="PTHR18964">
    <property type="entry name" value="ROK (REPRESSOR, ORF, KINASE) FAMILY"/>
    <property type="match status" value="1"/>
</dbReference>
<dbReference type="GO" id="GO:0003700">
    <property type="term" value="F:DNA-binding transcription factor activity"/>
    <property type="evidence" value="ECO:0007669"/>
    <property type="project" value="InterPro"/>
</dbReference>
<dbReference type="SUPFAM" id="SSF53067">
    <property type="entry name" value="Actin-like ATPase domain"/>
    <property type="match status" value="1"/>
</dbReference>
<evidence type="ECO:0000313" key="4">
    <source>
        <dbReference type="Proteomes" id="UP000010411"/>
    </source>
</evidence>
<protein>
    <recommendedName>
        <fullName evidence="2">HTH marR-type domain-containing protein</fullName>
    </recommendedName>
</protein>
<dbReference type="Gene3D" id="3.30.420.40">
    <property type="match status" value="1"/>
</dbReference>
<gene>
    <name evidence="3" type="ORF">STRIP9103_00952</name>
</gene>
<dbReference type="InterPro" id="IPR043129">
    <property type="entry name" value="ATPase_NBD"/>
</dbReference>
<dbReference type="AlphaFoldDB" id="L1KJH1"/>
<comment type="similarity">
    <text evidence="1">Belongs to the ROK (NagC/XylR) family.</text>
</comment>
<comment type="caution">
    <text evidence="3">The sequence shown here is derived from an EMBL/GenBank/DDBJ whole genome shotgun (WGS) entry which is preliminary data.</text>
</comment>
<accession>L1KJH1</accession>
<keyword evidence="4" id="KW-1185">Reference proteome</keyword>
<evidence type="ECO:0000259" key="2">
    <source>
        <dbReference type="Pfam" id="PF12802"/>
    </source>
</evidence>
<dbReference type="InterPro" id="IPR036390">
    <property type="entry name" value="WH_DNA-bd_sf"/>
</dbReference>
<proteinExistence type="inferred from homology"/>
<dbReference type="EMBL" id="AEJC01000632">
    <property type="protein sequence ID" value="EKX60732.1"/>
    <property type="molecule type" value="Genomic_DNA"/>
</dbReference>
<dbReference type="Proteomes" id="UP000010411">
    <property type="component" value="Unassembled WGS sequence"/>
</dbReference>
<dbReference type="PANTHER" id="PTHR18964:SF149">
    <property type="entry name" value="BIFUNCTIONAL UDP-N-ACETYLGLUCOSAMINE 2-EPIMERASE_N-ACETYLMANNOSAMINE KINASE"/>
    <property type="match status" value="1"/>
</dbReference>
<dbReference type="InterPro" id="IPR000600">
    <property type="entry name" value="ROK"/>
</dbReference>
<dbReference type="RefSeq" id="WP_009339074.1">
    <property type="nucleotide sequence ID" value="NZ_AEJC01000632.1"/>
</dbReference>
<dbReference type="OrthoDB" id="3605644at2"/>
<dbReference type="InterPro" id="IPR000835">
    <property type="entry name" value="HTH_MarR-typ"/>
</dbReference>
<feature type="non-terminal residue" evidence="3">
    <location>
        <position position="206"/>
    </location>
</feature>
<evidence type="ECO:0000256" key="1">
    <source>
        <dbReference type="ARBA" id="ARBA00006479"/>
    </source>
</evidence>
<reference evidence="3 4" key="1">
    <citation type="submission" date="2012-11" db="EMBL/GenBank/DDBJ databases">
        <authorList>
            <person name="Huguet-Tapia J.C."/>
            <person name="Durkin A.S."/>
            <person name="Pettis G.S."/>
            <person name="Badger J.H."/>
        </authorList>
    </citation>
    <scope>NUCLEOTIDE SEQUENCE [LARGE SCALE GENOMIC DNA]</scope>
    <source>
        <strain evidence="3 4">91-03</strain>
    </source>
</reference>
<name>L1KJH1_9ACTN</name>
<dbReference type="InterPro" id="IPR036388">
    <property type="entry name" value="WH-like_DNA-bd_sf"/>
</dbReference>
<organism evidence="3 4">
    <name type="scientific">Streptomyces ipomoeae 91-03</name>
    <dbReference type="NCBI Taxonomy" id="698759"/>
    <lineage>
        <taxon>Bacteria</taxon>
        <taxon>Bacillati</taxon>
        <taxon>Actinomycetota</taxon>
        <taxon>Actinomycetes</taxon>
        <taxon>Kitasatosporales</taxon>
        <taxon>Streptomycetaceae</taxon>
        <taxon>Streptomyces</taxon>
    </lineage>
</organism>